<protein>
    <submittedName>
        <fullName evidence="1">Portal protein</fullName>
    </submittedName>
</protein>
<dbReference type="InterPro" id="IPR056909">
    <property type="entry name" value="SU10_portal"/>
</dbReference>
<accession>A0A8S5PZ11</accession>
<proteinExistence type="predicted"/>
<organism evidence="1">
    <name type="scientific">Myoviridae sp. ctBtT5</name>
    <dbReference type="NCBI Taxonomy" id="2825048"/>
    <lineage>
        <taxon>Viruses</taxon>
        <taxon>Duplodnaviria</taxon>
        <taxon>Heunggongvirae</taxon>
        <taxon>Uroviricota</taxon>
        <taxon>Caudoviricetes</taxon>
    </lineage>
</organism>
<dbReference type="Pfam" id="PF23899">
    <property type="entry name" value="SU10_portal"/>
    <property type="match status" value="1"/>
</dbReference>
<name>A0A8S5PZ11_9CAUD</name>
<dbReference type="EMBL" id="BK015540">
    <property type="protein sequence ID" value="DAE11992.1"/>
    <property type="molecule type" value="Genomic_DNA"/>
</dbReference>
<reference evidence="1" key="1">
    <citation type="journal article" date="2021" name="Proc. Natl. Acad. Sci. U.S.A.">
        <title>A Catalog of Tens of Thousands of Viruses from Human Metagenomes Reveals Hidden Associations with Chronic Diseases.</title>
        <authorList>
            <person name="Tisza M.J."/>
            <person name="Buck C.B."/>
        </authorList>
    </citation>
    <scope>NUCLEOTIDE SEQUENCE</scope>
    <source>
        <strain evidence="1">CtBtT5</strain>
    </source>
</reference>
<sequence length="446" mass="51498">MTWIPDPLPSQTGKFNGQNYRFHGFSMQTSIRDMIGAKKADGSSLYKKSDLNNLIANYTKEQRESSRARNSAWNYNQVNVDTLTGNFSLGLYYHFTIYEGKKVFTVRDAERKTLLRYVELQAVTKEEKKNERLIPRPITLTYFKPRRGDAFGESFCDLLEDKQNGKSILANLSIIKAQKEARGGKFLVNSRLITNKEAVLNSSPYESYIFTTQDTENENLSNAMFELPQSQIKSDVWSMLNFIENEAKSATAQDELQRGIIPDKSMTKAEAQQAQANNNIRSLLKNTVASRGEKDFWFLWWRCYLQYFAQSDDKFIALNNNFEYAGETIKKDEFLTGLDPHIMIGTRSELDSIDDQQAQFFTVQVLPMLQNPMISEASKKMMMRHWLKLNKMKPNQIYAFIPLDATERKCKSFVEMVNADIMPESIFADPSVDYQTLWIYMQNAKS</sequence>
<evidence type="ECO:0000313" key="1">
    <source>
        <dbReference type="EMBL" id="DAE11992.1"/>
    </source>
</evidence>